<evidence type="ECO:0000256" key="9">
    <source>
        <dbReference type="ARBA" id="ARBA00023141"/>
    </source>
</evidence>
<dbReference type="EC" id="2.7.1.71" evidence="3 11"/>
<dbReference type="GO" id="GO:0005524">
    <property type="term" value="F:ATP binding"/>
    <property type="evidence" value="ECO:0007669"/>
    <property type="project" value="UniProtKB-UniRule"/>
</dbReference>
<sequence>MQNLILIGPMGSGKTTVGKQLAKRTRMDFVDSDHMIEERCGVSISTIFDIEGEDGFRKRETKMLSELCERNGIVLATGGGAVVSEENRILLRKGFVVYLKTSIETQLARTQKNQNRPLLENVDAETKLEELMEERGKLYEQEADLIVMSGERIVSKVVDEIIEALEK</sequence>
<dbReference type="GO" id="GO:0000287">
    <property type="term" value="F:magnesium ion binding"/>
    <property type="evidence" value="ECO:0007669"/>
    <property type="project" value="UniProtKB-UniRule"/>
</dbReference>
<feature type="binding site" evidence="11">
    <location>
        <position position="79"/>
    </location>
    <ligand>
        <name>substrate</name>
    </ligand>
</feature>
<dbReference type="Gene3D" id="3.40.50.300">
    <property type="entry name" value="P-loop containing nucleotide triphosphate hydrolases"/>
    <property type="match status" value="1"/>
</dbReference>
<name>A0A395JJI6_9GAMM</name>
<comment type="cofactor">
    <cofactor evidence="11">
        <name>Mg(2+)</name>
        <dbReference type="ChEBI" id="CHEBI:18420"/>
    </cofactor>
    <text evidence="11">Binds 1 Mg(2+) ion per subunit.</text>
</comment>
<dbReference type="InterPro" id="IPR000623">
    <property type="entry name" value="Shikimate_kinase/TSH1"/>
</dbReference>
<dbReference type="GO" id="GO:0009073">
    <property type="term" value="P:aromatic amino acid family biosynthetic process"/>
    <property type="evidence" value="ECO:0007669"/>
    <property type="project" value="UniProtKB-KW"/>
</dbReference>
<dbReference type="CDD" id="cd00464">
    <property type="entry name" value="SK"/>
    <property type="match status" value="1"/>
</dbReference>
<evidence type="ECO:0000256" key="8">
    <source>
        <dbReference type="ARBA" id="ARBA00022840"/>
    </source>
</evidence>
<feature type="binding site" evidence="11">
    <location>
        <position position="33"/>
    </location>
    <ligand>
        <name>substrate</name>
    </ligand>
</feature>
<dbReference type="UniPathway" id="UPA00053">
    <property type="reaction ID" value="UER00088"/>
</dbReference>
<keyword evidence="9 11" id="KW-0057">Aromatic amino acid biosynthesis</keyword>
<dbReference type="Proteomes" id="UP000253083">
    <property type="component" value="Unassembled WGS sequence"/>
</dbReference>
<comment type="caution">
    <text evidence="12">The sequence shown here is derived from an EMBL/GenBank/DDBJ whole genome shotgun (WGS) entry which is preliminary data.</text>
</comment>
<evidence type="ECO:0000256" key="3">
    <source>
        <dbReference type="ARBA" id="ARBA00012154"/>
    </source>
</evidence>
<dbReference type="AlphaFoldDB" id="A0A395JJI6"/>
<feature type="binding site" evidence="11">
    <location>
        <begin position="11"/>
        <end position="16"/>
    </location>
    <ligand>
        <name>ATP</name>
        <dbReference type="ChEBI" id="CHEBI:30616"/>
    </ligand>
</feature>
<dbReference type="InterPro" id="IPR023000">
    <property type="entry name" value="Shikimate_kinase_CS"/>
</dbReference>
<evidence type="ECO:0000256" key="2">
    <source>
        <dbReference type="ARBA" id="ARBA00006997"/>
    </source>
</evidence>
<evidence type="ECO:0000256" key="5">
    <source>
        <dbReference type="ARBA" id="ARBA00022679"/>
    </source>
</evidence>
<evidence type="ECO:0000313" key="12">
    <source>
        <dbReference type="EMBL" id="RBP48844.1"/>
    </source>
</evidence>
<keyword evidence="7 11" id="KW-0418">Kinase</keyword>
<keyword evidence="13" id="KW-1185">Reference proteome</keyword>
<dbReference type="InterPro" id="IPR031322">
    <property type="entry name" value="Shikimate/glucono_kinase"/>
</dbReference>
<reference evidence="12 13" key="1">
    <citation type="submission" date="2018-06" db="EMBL/GenBank/DDBJ databases">
        <title>Genomic Encyclopedia of Type Strains, Phase IV (KMG-IV): sequencing the most valuable type-strain genomes for metagenomic binning, comparative biology and taxonomic classification.</title>
        <authorList>
            <person name="Goeker M."/>
        </authorList>
    </citation>
    <scope>NUCLEOTIDE SEQUENCE [LARGE SCALE GENOMIC DNA]</scope>
    <source>
        <strain evidence="12 13">DSM 24032</strain>
    </source>
</reference>
<keyword evidence="5 11" id="KW-0808">Transferase</keyword>
<comment type="catalytic activity">
    <reaction evidence="10 11">
        <text>shikimate + ATP = 3-phosphoshikimate + ADP + H(+)</text>
        <dbReference type="Rhea" id="RHEA:13121"/>
        <dbReference type="ChEBI" id="CHEBI:15378"/>
        <dbReference type="ChEBI" id="CHEBI:30616"/>
        <dbReference type="ChEBI" id="CHEBI:36208"/>
        <dbReference type="ChEBI" id="CHEBI:145989"/>
        <dbReference type="ChEBI" id="CHEBI:456216"/>
        <dbReference type="EC" id="2.7.1.71"/>
    </reaction>
</comment>
<dbReference type="Pfam" id="PF01202">
    <property type="entry name" value="SKI"/>
    <property type="match status" value="1"/>
</dbReference>
<dbReference type="SUPFAM" id="SSF52540">
    <property type="entry name" value="P-loop containing nucleoside triphosphate hydrolases"/>
    <property type="match status" value="1"/>
</dbReference>
<evidence type="ECO:0000256" key="6">
    <source>
        <dbReference type="ARBA" id="ARBA00022741"/>
    </source>
</evidence>
<organism evidence="12 13">
    <name type="scientific">Arenicella xantha</name>
    <dbReference type="NCBI Taxonomy" id="644221"/>
    <lineage>
        <taxon>Bacteria</taxon>
        <taxon>Pseudomonadati</taxon>
        <taxon>Pseudomonadota</taxon>
        <taxon>Gammaproteobacteria</taxon>
        <taxon>Arenicellales</taxon>
        <taxon>Arenicellaceae</taxon>
        <taxon>Arenicella</taxon>
    </lineage>
</organism>
<feature type="binding site" evidence="11">
    <location>
        <position position="135"/>
    </location>
    <ligand>
        <name>substrate</name>
    </ligand>
</feature>
<keyword evidence="11" id="KW-0479">Metal-binding</keyword>
<evidence type="ECO:0000256" key="1">
    <source>
        <dbReference type="ARBA" id="ARBA00004842"/>
    </source>
</evidence>
<comment type="subunit">
    <text evidence="11">Monomer.</text>
</comment>
<protein>
    <recommendedName>
        <fullName evidence="3 11">Shikimate kinase</fullName>
        <shortName evidence="11">SK</shortName>
        <ecNumber evidence="3 11">2.7.1.71</ecNumber>
    </recommendedName>
</protein>
<dbReference type="InterPro" id="IPR027417">
    <property type="entry name" value="P-loop_NTPase"/>
</dbReference>
<feature type="binding site" evidence="11">
    <location>
        <position position="57"/>
    </location>
    <ligand>
        <name>substrate</name>
    </ligand>
</feature>
<evidence type="ECO:0000256" key="10">
    <source>
        <dbReference type="ARBA" id="ARBA00048567"/>
    </source>
</evidence>
<keyword evidence="11" id="KW-0460">Magnesium</keyword>
<dbReference type="NCBIfam" id="NF003456">
    <property type="entry name" value="PRK05057.1"/>
    <property type="match status" value="1"/>
</dbReference>
<accession>A0A395JJI6</accession>
<feature type="binding site" evidence="11">
    <location>
        <position position="152"/>
    </location>
    <ligand>
        <name>ATP</name>
        <dbReference type="ChEBI" id="CHEBI:30616"/>
    </ligand>
</feature>
<keyword evidence="11" id="KW-0963">Cytoplasm</keyword>
<evidence type="ECO:0000256" key="11">
    <source>
        <dbReference type="HAMAP-Rule" id="MF_00109"/>
    </source>
</evidence>
<evidence type="ECO:0000256" key="7">
    <source>
        <dbReference type="ARBA" id="ARBA00022777"/>
    </source>
</evidence>
<proteinExistence type="inferred from homology"/>
<dbReference type="EMBL" id="QNRT01000005">
    <property type="protein sequence ID" value="RBP48844.1"/>
    <property type="molecule type" value="Genomic_DNA"/>
</dbReference>
<comment type="function">
    <text evidence="11">Catalyzes the specific phosphorylation of the 3-hydroxyl group of shikimic acid using ATP as a cosubstrate.</text>
</comment>
<feature type="binding site" evidence="11">
    <location>
        <position position="15"/>
    </location>
    <ligand>
        <name>Mg(2+)</name>
        <dbReference type="ChEBI" id="CHEBI:18420"/>
    </ligand>
</feature>
<keyword evidence="6 11" id="KW-0547">Nucleotide-binding</keyword>
<comment type="similarity">
    <text evidence="2 11">Belongs to the shikimate kinase family.</text>
</comment>
<dbReference type="FunCoup" id="A0A395JJI6">
    <property type="interactions" value="551"/>
</dbReference>
<dbReference type="PANTHER" id="PTHR21087:SF16">
    <property type="entry name" value="SHIKIMATE KINASE 1, CHLOROPLASTIC"/>
    <property type="match status" value="1"/>
</dbReference>
<comment type="pathway">
    <text evidence="1 11">Metabolic intermediate biosynthesis; chorismate biosynthesis; chorismate from D-erythrose 4-phosphate and phosphoenolpyruvate: step 5/7.</text>
</comment>
<evidence type="ECO:0000313" key="13">
    <source>
        <dbReference type="Proteomes" id="UP000253083"/>
    </source>
</evidence>
<dbReference type="PANTHER" id="PTHR21087">
    <property type="entry name" value="SHIKIMATE KINASE"/>
    <property type="match status" value="1"/>
</dbReference>
<feature type="binding site" evidence="11">
    <location>
        <position position="116"/>
    </location>
    <ligand>
        <name>ATP</name>
        <dbReference type="ChEBI" id="CHEBI:30616"/>
    </ligand>
</feature>
<dbReference type="GO" id="GO:0009423">
    <property type="term" value="P:chorismate biosynthetic process"/>
    <property type="evidence" value="ECO:0007669"/>
    <property type="project" value="UniProtKB-UniRule"/>
</dbReference>
<gene>
    <name evidence="11" type="primary">aroK</name>
    <name evidence="12" type="ORF">DFR28_105183</name>
</gene>
<dbReference type="PRINTS" id="PR01100">
    <property type="entry name" value="SHIKIMTKNASE"/>
</dbReference>
<dbReference type="GO" id="GO:0008652">
    <property type="term" value="P:amino acid biosynthetic process"/>
    <property type="evidence" value="ECO:0007669"/>
    <property type="project" value="UniProtKB-KW"/>
</dbReference>
<comment type="subcellular location">
    <subcellularLocation>
        <location evidence="11">Cytoplasm</location>
    </subcellularLocation>
</comment>
<keyword evidence="8 11" id="KW-0067">ATP-binding</keyword>
<dbReference type="GO" id="GO:0005829">
    <property type="term" value="C:cytosol"/>
    <property type="evidence" value="ECO:0007669"/>
    <property type="project" value="TreeGrafter"/>
</dbReference>
<dbReference type="PROSITE" id="PS01128">
    <property type="entry name" value="SHIKIMATE_KINASE"/>
    <property type="match status" value="1"/>
</dbReference>
<evidence type="ECO:0000256" key="4">
    <source>
        <dbReference type="ARBA" id="ARBA00022605"/>
    </source>
</evidence>
<dbReference type="GO" id="GO:0004765">
    <property type="term" value="F:shikimate kinase activity"/>
    <property type="evidence" value="ECO:0007669"/>
    <property type="project" value="UniProtKB-UniRule"/>
</dbReference>
<dbReference type="HAMAP" id="MF_00109">
    <property type="entry name" value="Shikimate_kinase"/>
    <property type="match status" value="1"/>
</dbReference>
<dbReference type="InParanoid" id="A0A395JJI6"/>
<keyword evidence="4 11" id="KW-0028">Amino-acid biosynthesis</keyword>